<evidence type="ECO:0000313" key="2">
    <source>
        <dbReference type="EMBL" id="KZV24709.1"/>
    </source>
</evidence>
<dbReference type="Proteomes" id="UP000250235">
    <property type="component" value="Unassembled WGS sequence"/>
</dbReference>
<proteinExistence type="predicted"/>
<organism evidence="2 3">
    <name type="scientific">Dorcoceras hygrometricum</name>
    <dbReference type="NCBI Taxonomy" id="472368"/>
    <lineage>
        <taxon>Eukaryota</taxon>
        <taxon>Viridiplantae</taxon>
        <taxon>Streptophyta</taxon>
        <taxon>Embryophyta</taxon>
        <taxon>Tracheophyta</taxon>
        <taxon>Spermatophyta</taxon>
        <taxon>Magnoliopsida</taxon>
        <taxon>eudicotyledons</taxon>
        <taxon>Gunneridae</taxon>
        <taxon>Pentapetalae</taxon>
        <taxon>asterids</taxon>
        <taxon>lamiids</taxon>
        <taxon>Lamiales</taxon>
        <taxon>Gesneriaceae</taxon>
        <taxon>Didymocarpoideae</taxon>
        <taxon>Trichosporeae</taxon>
        <taxon>Loxocarpinae</taxon>
        <taxon>Dorcoceras</taxon>
    </lineage>
</organism>
<accession>A0A2Z7AZ55</accession>
<dbReference type="AlphaFoldDB" id="A0A2Z7AZ55"/>
<protein>
    <submittedName>
        <fullName evidence="2">Uncharacterized protein</fullName>
    </submittedName>
</protein>
<gene>
    <name evidence="2" type="ORF">F511_36443</name>
</gene>
<evidence type="ECO:0000256" key="1">
    <source>
        <dbReference type="SAM" id="MobiDB-lite"/>
    </source>
</evidence>
<feature type="compositionally biased region" description="Basic and acidic residues" evidence="1">
    <location>
        <begin position="69"/>
        <end position="84"/>
    </location>
</feature>
<evidence type="ECO:0000313" key="3">
    <source>
        <dbReference type="Proteomes" id="UP000250235"/>
    </source>
</evidence>
<name>A0A2Z7AZ55_9LAMI</name>
<feature type="region of interest" description="Disordered" evidence="1">
    <location>
        <begin position="28"/>
        <end position="131"/>
    </location>
</feature>
<feature type="compositionally biased region" description="Polar residues" evidence="1">
    <location>
        <begin position="48"/>
        <end position="66"/>
    </location>
</feature>
<feature type="compositionally biased region" description="Basic and acidic residues" evidence="1">
    <location>
        <begin position="122"/>
        <end position="131"/>
    </location>
</feature>
<feature type="compositionally biased region" description="Polar residues" evidence="1">
    <location>
        <begin position="93"/>
        <end position="102"/>
    </location>
</feature>
<keyword evidence="3" id="KW-1185">Reference proteome</keyword>
<sequence length="194" mass="21210">MMEEFLHKSMAEHWTAYRAQAGLPLEFPESSVFGEPSNAQDPGVTGGKLQQRQDQSSMNNDEQPAQDQPGERADIPTTTAEHEVFACAEETQSKSVLEQQAPSGAKVFRPDRGATGSSSDEGATRDFDGIPHSQRYENHQRLSNEATTITSQVAEVVACLKEMDDAKKRGSNEEVVQCLTGNQIGTSELIQKPD</sequence>
<reference evidence="2 3" key="1">
    <citation type="journal article" date="2015" name="Proc. Natl. Acad. Sci. U.S.A.">
        <title>The resurrection genome of Boea hygrometrica: A blueprint for survival of dehydration.</title>
        <authorList>
            <person name="Xiao L."/>
            <person name="Yang G."/>
            <person name="Zhang L."/>
            <person name="Yang X."/>
            <person name="Zhao S."/>
            <person name="Ji Z."/>
            <person name="Zhou Q."/>
            <person name="Hu M."/>
            <person name="Wang Y."/>
            <person name="Chen M."/>
            <person name="Xu Y."/>
            <person name="Jin H."/>
            <person name="Xiao X."/>
            <person name="Hu G."/>
            <person name="Bao F."/>
            <person name="Hu Y."/>
            <person name="Wan P."/>
            <person name="Li L."/>
            <person name="Deng X."/>
            <person name="Kuang T."/>
            <person name="Xiang C."/>
            <person name="Zhu J.K."/>
            <person name="Oliver M.J."/>
            <person name="He Y."/>
        </authorList>
    </citation>
    <scope>NUCLEOTIDE SEQUENCE [LARGE SCALE GENOMIC DNA]</scope>
    <source>
        <strain evidence="3">cv. XS01</strain>
    </source>
</reference>
<dbReference type="EMBL" id="KV012534">
    <property type="protein sequence ID" value="KZV24709.1"/>
    <property type="molecule type" value="Genomic_DNA"/>
</dbReference>